<gene>
    <name evidence="2" type="ORF">SDC9_93910</name>
</gene>
<accession>A0A645A2E8</accession>
<dbReference type="AlphaFoldDB" id="A0A645A2E8"/>
<protein>
    <submittedName>
        <fullName evidence="2">Uncharacterized protein</fullName>
    </submittedName>
</protein>
<keyword evidence="1" id="KW-1133">Transmembrane helix</keyword>
<keyword evidence="1" id="KW-0472">Membrane</keyword>
<evidence type="ECO:0000256" key="1">
    <source>
        <dbReference type="SAM" id="Phobius"/>
    </source>
</evidence>
<keyword evidence="1" id="KW-0812">Transmembrane</keyword>
<comment type="caution">
    <text evidence="2">The sequence shown here is derived from an EMBL/GenBank/DDBJ whole genome shotgun (WGS) entry which is preliminary data.</text>
</comment>
<feature type="transmembrane region" description="Helical" evidence="1">
    <location>
        <begin position="69"/>
        <end position="86"/>
    </location>
</feature>
<sequence>MPEDIYNTLPVINNSEEGSSKKVIQSRYREISHGCECGAASCKNCPVAFEMKMGPDSDKSYKNKSFRNVFSYIKTAAVILIITFIVEEALTMLPT</sequence>
<evidence type="ECO:0000313" key="2">
    <source>
        <dbReference type="EMBL" id="MPM47202.1"/>
    </source>
</evidence>
<organism evidence="2">
    <name type="scientific">bioreactor metagenome</name>
    <dbReference type="NCBI Taxonomy" id="1076179"/>
    <lineage>
        <taxon>unclassified sequences</taxon>
        <taxon>metagenomes</taxon>
        <taxon>ecological metagenomes</taxon>
    </lineage>
</organism>
<dbReference type="EMBL" id="VSSQ01011581">
    <property type="protein sequence ID" value="MPM47202.1"/>
    <property type="molecule type" value="Genomic_DNA"/>
</dbReference>
<reference evidence="2" key="1">
    <citation type="submission" date="2019-08" db="EMBL/GenBank/DDBJ databases">
        <authorList>
            <person name="Kucharzyk K."/>
            <person name="Murdoch R.W."/>
            <person name="Higgins S."/>
            <person name="Loffler F."/>
        </authorList>
    </citation>
    <scope>NUCLEOTIDE SEQUENCE</scope>
</reference>
<proteinExistence type="predicted"/>
<name>A0A645A2E8_9ZZZZ</name>